<reference evidence="2" key="1">
    <citation type="submission" date="2021-02" db="EMBL/GenBank/DDBJ databases">
        <authorList>
            <person name="Syme A R."/>
            <person name="Syme A R."/>
            <person name="Moolhuijzen P."/>
        </authorList>
    </citation>
    <scope>NUCLEOTIDE SEQUENCE</scope>
    <source>
        <strain evidence="2">W1-1</strain>
    </source>
</reference>
<sequence>MIPAHTQAWPLISSTSPPKIPTGMGSQNSSERSLGSLPDELILSILDQFDSDDLTTFRALNVTSRQLHRLSLHRLYQRFPGYAPEPFLGTIALSEPEKCQKLAKCVKEVVWYQDHWKGPARRRMLSLADRHVLANRLQALGCILNTTDVSMNLPARFVSFLSEYEVHWWYLEFFLFFTPKVEKLRVWDVWQWDDHSYWFESLAANPAHFENLESITLYGPLRLENIVPLLTLPSIRELVLVQCVAMRQELGRNFSWSDGRDDYVHQRLAGGSSLEHLSLRESHIVFPFVYALLEPLKNLKSFTYDHFQNDLSFPIYAESQALMSLPSMQAHWTSLEYLRLHVERVSNVEEISWLLGSTPENGKPTFPKLRALDIGPCSGETFLGVQLSPTDSSVKSIHLRESHVERSVRAIPRTLKTLYLQWGQNIETPRDMLPHHLLQFLNYLQLFAEIAARWNYDLKRVAISDWPALAGWFPFPEGVESLKKAYEELGMEFDVLHEEIVGQEPLILRDDIEPDWLMVCKTTTFWYHSAVLGDKDRPWTVES</sequence>
<dbReference type="Proteomes" id="UP000472372">
    <property type="component" value="Chromosome 6"/>
</dbReference>
<evidence type="ECO:0000313" key="3">
    <source>
        <dbReference type="Proteomes" id="UP000472372"/>
    </source>
</evidence>
<protein>
    <submittedName>
        <fullName evidence="2">Uncharacterized protein</fullName>
    </submittedName>
</protein>
<dbReference type="Gene3D" id="3.80.10.10">
    <property type="entry name" value="Ribonuclease Inhibitor"/>
    <property type="match status" value="1"/>
</dbReference>
<dbReference type="InterPro" id="IPR032675">
    <property type="entry name" value="LRR_dom_sf"/>
</dbReference>
<feature type="compositionally biased region" description="Polar residues" evidence="1">
    <location>
        <begin position="24"/>
        <end position="33"/>
    </location>
</feature>
<evidence type="ECO:0000313" key="2">
    <source>
        <dbReference type="EMBL" id="CAE7188417.1"/>
    </source>
</evidence>
<name>A0A6S6W708_9PLEO</name>
<dbReference type="InterPro" id="IPR001810">
    <property type="entry name" value="F-box_dom"/>
</dbReference>
<accession>A0A6S6W708</accession>
<dbReference type="SUPFAM" id="SSF52047">
    <property type="entry name" value="RNI-like"/>
    <property type="match status" value="1"/>
</dbReference>
<proteinExistence type="predicted"/>
<organism evidence="2 3">
    <name type="scientific">Pyrenophora teres f. teres</name>
    <dbReference type="NCBI Taxonomy" id="97479"/>
    <lineage>
        <taxon>Eukaryota</taxon>
        <taxon>Fungi</taxon>
        <taxon>Dikarya</taxon>
        <taxon>Ascomycota</taxon>
        <taxon>Pezizomycotina</taxon>
        <taxon>Dothideomycetes</taxon>
        <taxon>Pleosporomycetidae</taxon>
        <taxon>Pleosporales</taxon>
        <taxon>Pleosporineae</taxon>
        <taxon>Pleosporaceae</taxon>
        <taxon>Pyrenophora</taxon>
    </lineage>
</organism>
<dbReference type="AlphaFoldDB" id="A0A6S6W708"/>
<dbReference type="PROSITE" id="PS50181">
    <property type="entry name" value="FBOX"/>
    <property type="match status" value="1"/>
</dbReference>
<dbReference type="EMBL" id="HG992982">
    <property type="protein sequence ID" value="CAE7188417.1"/>
    <property type="molecule type" value="Genomic_DNA"/>
</dbReference>
<gene>
    <name evidence="2" type="ORF">PTTW11_07320</name>
</gene>
<feature type="region of interest" description="Disordered" evidence="1">
    <location>
        <begin position="1"/>
        <end position="33"/>
    </location>
</feature>
<evidence type="ECO:0000256" key="1">
    <source>
        <dbReference type="SAM" id="MobiDB-lite"/>
    </source>
</evidence>